<feature type="non-terminal residue" evidence="12">
    <location>
        <position position="741"/>
    </location>
</feature>
<dbReference type="PROSITE" id="PS50863">
    <property type="entry name" value="B3"/>
    <property type="match status" value="1"/>
</dbReference>
<dbReference type="GO" id="GO:0005634">
    <property type="term" value="C:nucleus"/>
    <property type="evidence" value="ECO:0007669"/>
    <property type="project" value="UniProtKB-SubCell"/>
</dbReference>
<dbReference type="CDD" id="cd10017">
    <property type="entry name" value="B3_DNA"/>
    <property type="match status" value="1"/>
</dbReference>
<evidence type="ECO:0000256" key="4">
    <source>
        <dbReference type="ARBA" id="ARBA00023015"/>
    </source>
</evidence>
<evidence type="ECO:0000256" key="1">
    <source>
        <dbReference type="ARBA" id="ARBA00004123"/>
    </source>
</evidence>
<dbReference type="GO" id="GO:0009734">
    <property type="term" value="P:auxin-activated signaling pathway"/>
    <property type="evidence" value="ECO:0007669"/>
    <property type="project" value="UniProtKB-KW"/>
</dbReference>
<dbReference type="Gene3D" id="2.30.30.1040">
    <property type="match status" value="1"/>
</dbReference>
<dbReference type="Proteomes" id="UP000824469">
    <property type="component" value="Unassembled WGS sequence"/>
</dbReference>
<comment type="similarity">
    <text evidence="2 9">Belongs to the ARF family.</text>
</comment>
<dbReference type="FunFam" id="2.40.330.10:FF:000001">
    <property type="entry name" value="Auxin response factor"/>
    <property type="match status" value="1"/>
</dbReference>
<dbReference type="EMBL" id="JAHRHJ020000006">
    <property type="protein sequence ID" value="KAH9312055.1"/>
    <property type="molecule type" value="Genomic_DNA"/>
</dbReference>
<dbReference type="Pfam" id="PF06507">
    <property type="entry name" value="ARF_AD"/>
    <property type="match status" value="1"/>
</dbReference>
<feature type="domain" description="TF-B3" evidence="11">
    <location>
        <begin position="105"/>
        <end position="214"/>
    </location>
</feature>
<name>A0AA38FXN0_TAXCH</name>
<dbReference type="GO" id="GO:0048829">
    <property type="term" value="P:root cap development"/>
    <property type="evidence" value="ECO:0007669"/>
    <property type="project" value="UniProtKB-ARBA"/>
</dbReference>
<keyword evidence="7 9" id="KW-0539">Nucleus</keyword>
<evidence type="ECO:0000256" key="5">
    <source>
        <dbReference type="ARBA" id="ARBA00023125"/>
    </source>
</evidence>
<feature type="region of interest" description="Disordered" evidence="10">
    <location>
        <begin position="568"/>
        <end position="636"/>
    </location>
</feature>
<proteinExistence type="inferred from homology"/>
<gene>
    <name evidence="12" type="ORF">KI387_027090</name>
</gene>
<dbReference type="Pfam" id="PF02362">
    <property type="entry name" value="B3"/>
    <property type="match status" value="1"/>
</dbReference>
<dbReference type="InterPro" id="IPR003340">
    <property type="entry name" value="B3_DNA-bd"/>
</dbReference>
<keyword evidence="13" id="KW-1185">Reference proteome</keyword>
<keyword evidence="8 9" id="KW-0927">Auxin signaling pathway</keyword>
<protein>
    <recommendedName>
        <fullName evidence="9">Auxin response factor</fullName>
    </recommendedName>
</protein>
<dbReference type="SMART" id="SM01019">
    <property type="entry name" value="B3"/>
    <property type="match status" value="1"/>
</dbReference>
<feature type="region of interest" description="Disordered" evidence="10">
    <location>
        <begin position="86"/>
        <end position="106"/>
    </location>
</feature>
<dbReference type="SUPFAM" id="SSF101936">
    <property type="entry name" value="DNA-binding pseudobarrel domain"/>
    <property type="match status" value="1"/>
</dbReference>
<dbReference type="GO" id="GO:0007389">
    <property type="term" value="P:pattern specification process"/>
    <property type="evidence" value="ECO:0007669"/>
    <property type="project" value="UniProtKB-ARBA"/>
</dbReference>
<sequence length="741" mass="81634">METKEVESQLWHACAGGMVRMPAPGSRVYYFPQGHAEHAATAVEFPRPVPPLLLCNVVSVSYLADTDTDEVYARIRLQPLFNPAEDSETHGIAEEDSSSSKASSFAKTLTQSDANNGGGFSVPRYCAETIFPRLDYTVEPPLQTVFARDVHGELWKFRHIYRGTPRRHLLTTGWSNFVNHKKLVAGDSIVFLRSSSSSGSAAGGELCVGVRRSTRNHNVPSAATNNFPTEQWHWNSSRCIRWTGGAADNLADFLNRQVGGAPNSSSSSSSSSGGHAATNFARNRGRVSAKYVVEAATAAAAGQAFEVVYYPRANTPEFCVKAQAVRTAMRSQWVAGMRFKMAVETEDSSRISWFMGTVTAVQFADPLLWPNSPWRLLQVTWDEPDLLLNVKRVNPWLVEVISNMPTIQMTPFMLPKKKLRVTQPPEFHLDGQEGIMGLQMATITNNVLGKINSWHSLSNNVSAGMQGARHDSIYGIGFSDIRQNKIQSRLLFDNLHHQEPGAIPASVSTELNIGSFSLEQSEVRNSLSCSLNVGNLSQSEQKSCRFTGSSTPKSTSFLLFGKSIHTEQSIKSQKQQQTGISSSDRLGFHTFNDTGSPGLTSNSSSDGNQEIDRIQGLTSERTDGSKLSDNYSPRPQLGENCSDVGTNLYGTFQSFKDQSAILSLKNNMGGKLSEDTIVQCKVFSETEEVGRTLDLTLFSTYEQLYDSLAKMFGIEEFKLSRRVLYKDICNTLRHAGEEPYG</sequence>
<keyword evidence="6 9" id="KW-0804">Transcription</keyword>
<dbReference type="GO" id="GO:0006355">
    <property type="term" value="P:regulation of DNA-templated transcription"/>
    <property type="evidence" value="ECO:0007669"/>
    <property type="project" value="InterPro"/>
</dbReference>
<dbReference type="GO" id="GO:0003677">
    <property type="term" value="F:DNA binding"/>
    <property type="evidence" value="ECO:0007669"/>
    <property type="project" value="UniProtKB-KW"/>
</dbReference>
<dbReference type="GO" id="GO:0051301">
    <property type="term" value="P:cell division"/>
    <property type="evidence" value="ECO:0007669"/>
    <property type="project" value="UniProtKB-ARBA"/>
</dbReference>
<feature type="compositionally biased region" description="Polar residues" evidence="10">
    <location>
        <begin position="568"/>
        <end position="584"/>
    </location>
</feature>
<feature type="compositionally biased region" description="Polar residues" evidence="10">
    <location>
        <begin position="591"/>
        <end position="608"/>
    </location>
</feature>
<keyword evidence="4 9" id="KW-0805">Transcription regulation</keyword>
<comment type="caution">
    <text evidence="12">The sequence shown here is derived from an EMBL/GenBank/DDBJ whole genome shotgun (WGS) entry which is preliminary data.</text>
</comment>
<evidence type="ECO:0000256" key="2">
    <source>
        <dbReference type="ARBA" id="ARBA00007853"/>
    </source>
</evidence>
<dbReference type="InterPro" id="IPR010525">
    <property type="entry name" value="ARF_dom"/>
</dbReference>
<evidence type="ECO:0000256" key="9">
    <source>
        <dbReference type="RuleBase" id="RU004561"/>
    </source>
</evidence>
<keyword evidence="5 9" id="KW-0238">DNA-binding</keyword>
<dbReference type="OMA" id="CLSGFQR"/>
<evidence type="ECO:0000256" key="7">
    <source>
        <dbReference type="ARBA" id="ARBA00023242"/>
    </source>
</evidence>
<evidence type="ECO:0000256" key="10">
    <source>
        <dbReference type="SAM" id="MobiDB-lite"/>
    </source>
</evidence>
<evidence type="ECO:0000313" key="12">
    <source>
        <dbReference type="EMBL" id="KAH9312055.1"/>
    </source>
</evidence>
<dbReference type="PANTHER" id="PTHR31384">
    <property type="entry name" value="AUXIN RESPONSE FACTOR 4-RELATED"/>
    <property type="match status" value="1"/>
</dbReference>
<dbReference type="PANTHER" id="PTHR31384:SF94">
    <property type="entry name" value="AUXIN RESPONSE FACTOR 17"/>
    <property type="match status" value="1"/>
</dbReference>
<evidence type="ECO:0000259" key="11">
    <source>
        <dbReference type="PROSITE" id="PS50863"/>
    </source>
</evidence>
<evidence type="ECO:0000256" key="8">
    <source>
        <dbReference type="ARBA" id="ARBA00023294"/>
    </source>
</evidence>
<dbReference type="AlphaFoldDB" id="A0AA38FXN0"/>
<dbReference type="Gene3D" id="2.40.330.10">
    <property type="entry name" value="DNA-binding pseudobarrel domain"/>
    <property type="match status" value="1"/>
</dbReference>
<comment type="function">
    <text evidence="9">Auxin response factors (ARFs) are transcriptional factors that bind specifically to the DNA sequence 5'-TGTCTC-3' found in the auxin-responsive promoter elements (AuxREs).</text>
</comment>
<accession>A0AA38FXN0</accession>
<evidence type="ECO:0000256" key="6">
    <source>
        <dbReference type="ARBA" id="ARBA00023163"/>
    </source>
</evidence>
<reference evidence="12 13" key="1">
    <citation type="journal article" date="2021" name="Nat. Plants">
        <title>The Taxus genome provides insights into paclitaxel biosynthesis.</title>
        <authorList>
            <person name="Xiong X."/>
            <person name="Gou J."/>
            <person name="Liao Q."/>
            <person name="Li Y."/>
            <person name="Zhou Q."/>
            <person name="Bi G."/>
            <person name="Li C."/>
            <person name="Du R."/>
            <person name="Wang X."/>
            <person name="Sun T."/>
            <person name="Guo L."/>
            <person name="Liang H."/>
            <person name="Lu P."/>
            <person name="Wu Y."/>
            <person name="Zhang Z."/>
            <person name="Ro D.K."/>
            <person name="Shang Y."/>
            <person name="Huang S."/>
            <person name="Yan J."/>
        </authorList>
    </citation>
    <scope>NUCLEOTIDE SEQUENCE [LARGE SCALE GENOMIC DNA]</scope>
    <source>
        <strain evidence="12">Ta-2019</strain>
    </source>
</reference>
<evidence type="ECO:0000313" key="13">
    <source>
        <dbReference type="Proteomes" id="UP000824469"/>
    </source>
</evidence>
<evidence type="ECO:0000256" key="3">
    <source>
        <dbReference type="ARBA" id="ARBA00011726"/>
    </source>
</evidence>
<dbReference type="InterPro" id="IPR015300">
    <property type="entry name" value="DNA-bd_pseudobarrel_sf"/>
</dbReference>
<dbReference type="InterPro" id="IPR044835">
    <property type="entry name" value="ARF_plant"/>
</dbReference>
<dbReference type="Gene3D" id="3.10.20.90">
    <property type="entry name" value="Phosphatidylinositol 3-kinase Catalytic Subunit, Chain A, domain 1"/>
    <property type="match status" value="1"/>
</dbReference>
<comment type="subunit">
    <text evidence="3 9">Homodimers and heterodimers.</text>
</comment>
<comment type="subcellular location">
    <subcellularLocation>
        <location evidence="1 9">Nucleus</location>
    </subcellularLocation>
</comment>
<organism evidence="12 13">
    <name type="scientific">Taxus chinensis</name>
    <name type="common">Chinese yew</name>
    <name type="synonym">Taxus wallichiana var. chinensis</name>
    <dbReference type="NCBI Taxonomy" id="29808"/>
    <lineage>
        <taxon>Eukaryota</taxon>
        <taxon>Viridiplantae</taxon>
        <taxon>Streptophyta</taxon>
        <taxon>Embryophyta</taxon>
        <taxon>Tracheophyta</taxon>
        <taxon>Spermatophyta</taxon>
        <taxon>Pinopsida</taxon>
        <taxon>Pinidae</taxon>
        <taxon>Conifers II</taxon>
        <taxon>Cupressales</taxon>
        <taxon>Taxaceae</taxon>
        <taxon>Taxus</taxon>
    </lineage>
</organism>
<dbReference type="FunFam" id="2.30.30.1040:FF:000002">
    <property type="entry name" value="Auxin response factor"/>
    <property type="match status" value="1"/>
</dbReference>